<gene>
    <name evidence="1" type="ORF">C5L14_16690</name>
</gene>
<organism evidence="1 2">
    <name type="scientific">Labrys okinawensis</name>
    <dbReference type="NCBI Taxonomy" id="346911"/>
    <lineage>
        <taxon>Bacteria</taxon>
        <taxon>Pseudomonadati</taxon>
        <taxon>Pseudomonadota</taxon>
        <taxon>Alphaproteobacteria</taxon>
        <taxon>Hyphomicrobiales</taxon>
        <taxon>Xanthobacteraceae</taxon>
        <taxon>Labrys</taxon>
    </lineage>
</organism>
<evidence type="ECO:0000313" key="1">
    <source>
        <dbReference type="EMBL" id="PRH86923.1"/>
    </source>
</evidence>
<reference evidence="1 2" key="1">
    <citation type="submission" date="2018-02" db="EMBL/GenBank/DDBJ databases">
        <title>Whole genome sequencing of endophytic bacterium.</title>
        <authorList>
            <person name="Eedara R."/>
            <person name="Podile A.R."/>
        </authorList>
    </citation>
    <scope>NUCLEOTIDE SEQUENCE [LARGE SCALE GENOMIC DNA]</scope>
    <source>
        <strain evidence="1 2">RP1T</strain>
    </source>
</reference>
<keyword evidence="2" id="KW-1185">Reference proteome</keyword>
<dbReference type="AlphaFoldDB" id="A0A2S9QC42"/>
<comment type="caution">
    <text evidence="1">The sequence shown here is derived from an EMBL/GenBank/DDBJ whole genome shotgun (WGS) entry which is preliminary data.</text>
</comment>
<protein>
    <submittedName>
        <fullName evidence="1">Uncharacterized protein</fullName>
    </submittedName>
</protein>
<sequence>MIDAQKRLAAIADGIGSEAFYTLVAGLDGATAEDVGRCYGKTYKRASALGSNMTELAIDALVSYFWDRVPRAA</sequence>
<dbReference type="EMBL" id="PUEJ01000005">
    <property type="protein sequence ID" value="PRH86923.1"/>
    <property type="molecule type" value="Genomic_DNA"/>
</dbReference>
<proteinExistence type="predicted"/>
<dbReference type="Proteomes" id="UP000237682">
    <property type="component" value="Unassembled WGS sequence"/>
</dbReference>
<name>A0A2S9QC42_9HYPH</name>
<accession>A0A2S9QC42</accession>
<evidence type="ECO:0000313" key="2">
    <source>
        <dbReference type="Proteomes" id="UP000237682"/>
    </source>
</evidence>